<evidence type="ECO:0000313" key="1">
    <source>
        <dbReference type="EMBL" id="BAE23073.1"/>
    </source>
</evidence>
<protein>
    <submittedName>
        <fullName evidence="1">Uncharacterized protein</fullName>
    </submittedName>
</protein>
<organism evidence="1">
    <name type="scientific">Mus musculus</name>
    <name type="common">Mouse</name>
    <dbReference type="NCBI Taxonomy" id="10090"/>
    <lineage>
        <taxon>Eukaryota</taxon>
        <taxon>Metazoa</taxon>
        <taxon>Chordata</taxon>
        <taxon>Craniata</taxon>
        <taxon>Vertebrata</taxon>
        <taxon>Euteleostomi</taxon>
        <taxon>Mammalia</taxon>
        <taxon>Eutheria</taxon>
        <taxon>Euarchontoglires</taxon>
        <taxon>Glires</taxon>
        <taxon>Rodentia</taxon>
        <taxon>Myomorpha</taxon>
        <taxon>Muroidea</taxon>
        <taxon>Muridae</taxon>
        <taxon>Murinae</taxon>
        <taxon>Mus</taxon>
        <taxon>Mus</taxon>
    </lineage>
</organism>
<reference evidence="1" key="3">
    <citation type="journal article" date="2000" name="Genome Res.">
        <title>RIKEN integrated sequence analysis (RISA) system--384-format sequencing pipeline with 384 multicapillary sequencer.</title>
        <authorList>
            <person name="Shibata K."/>
            <person name="Itoh M."/>
            <person name="Aizawa K."/>
            <person name="Nagaoka S."/>
            <person name="Sasaki N."/>
            <person name="Carninci P."/>
            <person name="Konno H."/>
            <person name="Akiyama J."/>
            <person name="Nishi K."/>
            <person name="Kitsunai T."/>
            <person name="Tashiro H."/>
            <person name="Itoh M."/>
            <person name="Sumi N."/>
            <person name="Ishii Y."/>
            <person name="Nakamura S."/>
            <person name="Hazama M."/>
            <person name="Nishine T."/>
            <person name="Harada A."/>
            <person name="Yamamoto R."/>
            <person name="Matsumoto H."/>
            <person name="Sakaguchi S."/>
            <person name="Ikegami T."/>
            <person name="Kashiwagi K."/>
            <person name="Fujiwake S."/>
            <person name="Inoue K."/>
            <person name="Togawa Y."/>
            <person name="Izawa M."/>
            <person name="Ohara E."/>
            <person name="Watahiki M."/>
            <person name="Yoneda Y."/>
            <person name="Ishikawa T."/>
            <person name="Ozawa K."/>
            <person name="Tanaka T."/>
            <person name="Matsuura S."/>
            <person name="Kawai J."/>
            <person name="Okazaki Y."/>
            <person name="Muramatsu M."/>
            <person name="Inoue Y."/>
            <person name="Kira A."/>
            <person name="Hayashizaki Y."/>
        </authorList>
    </citation>
    <scope>NUCLEOTIDE SEQUENCE</scope>
    <source>
        <strain evidence="1">C57BL/6J</strain>
        <tissue evidence="1">Epididymis</tissue>
    </source>
</reference>
<proteinExistence type="evidence at transcript level"/>
<name>Q3UW46_MOUSE</name>
<dbReference type="EMBL" id="AK136620">
    <property type="protein sequence ID" value="BAE23073.1"/>
    <property type="molecule type" value="mRNA"/>
</dbReference>
<dbReference type="AGR" id="MGI:3642050"/>
<dbReference type="AlphaFoldDB" id="Q3UW46"/>
<reference evidence="1" key="8">
    <citation type="journal article" date="2005" name="Science">
        <title>Antisense Transcription in the Mammalian Transcriptome.</title>
        <authorList>
            <consortium name="RIKEN Genome Exploration Research Group and Genome Science Group (Genome Network Project Core Group) and the FANTOM Consortium"/>
        </authorList>
    </citation>
    <scope>NUCLEOTIDE SEQUENCE</scope>
    <source>
        <strain evidence="1">C57BL/6J</strain>
        <tissue evidence="1">Epididymis</tissue>
    </source>
</reference>
<reference evidence="1" key="4">
    <citation type="journal article" date="2001" name="Nature">
        <title>Functional annotation of a full-length mouse cDNA collection.</title>
        <authorList>
            <consortium name="The RIKEN Genome Exploration Research Group Phase II Team and the FANTOM Consortium"/>
        </authorList>
    </citation>
    <scope>NUCLEOTIDE SEQUENCE</scope>
    <source>
        <strain evidence="1">C57BL/6J</strain>
        <tissue evidence="1">Epididymis</tissue>
    </source>
</reference>
<reference evidence="1" key="2">
    <citation type="journal article" date="2000" name="Genome Res.">
        <title>Normalization and subtraction of cap-trapper-selected cDNAs to prepare full-length cDNA libraries for rapid discovery of new genes.</title>
        <authorList>
            <person name="Carninci P."/>
            <person name="Shibata Y."/>
            <person name="Hayatsu N."/>
            <person name="Sugahara Y."/>
            <person name="Shibata K."/>
            <person name="Itoh M."/>
            <person name="Konno H."/>
            <person name="Okazaki Y."/>
            <person name="Muramatsu M."/>
            <person name="Hayashizaki Y."/>
        </authorList>
    </citation>
    <scope>NUCLEOTIDE SEQUENCE</scope>
    <source>
        <strain evidence="1">C57BL/6J</strain>
        <tissue evidence="1">Epididymis</tissue>
    </source>
</reference>
<reference evidence="1" key="7">
    <citation type="journal article" date="2005" name="Science">
        <title>The Transcriptional Landscape of the Mammalian Genome.</title>
        <authorList>
            <consortium name="The FANTOM Consortium"/>
            <consortium name="Riken Genome Exploration Research Group and Genome Science Group (Genome Network Project Core Group)"/>
        </authorList>
    </citation>
    <scope>NUCLEOTIDE SEQUENCE</scope>
    <source>
        <strain evidence="1">C57BL/6J</strain>
        <tissue evidence="1">Epididymis</tissue>
    </source>
</reference>
<sequence>MQNLHSLPQNKMLKISRVWCDTEETFQPLREAYNRGSNLETHTECFASAKIFWLEGIALFIYTLPMNILRAVD</sequence>
<reference evidence="1" key="1">
    <citation type="journal article" date="1999" name="Methods Enzymol.">
        <title>High-efficiency full-length cDNA cloning.</title>
        <authorList>
            <person name="Carninci P."/>
            <person name="Hayashizaki Y."/>
        </authorList>
    </citation>
    <scope>NUCLEOTIDE SEQUENCE</scope>
    <source>
        <strain evidence="1">C57BL/6J</strain>
        <tissue evidence="1">Epididymis</tissue>
    </source>
</reference>
<evidence type="ECO:0000313" key="2">
    <source>
        <dbReference type="MGI" id="MGI:3642050"/>
    </source>
</evidence>
<accession>Q3UW46</accession>
<reference evidence="1" key="5">
    <citation type="journal article" date="2002" name="Nature">
        <title>Analysis of the mouse transcriptome based on functional annotation of 60,770 full-length cDNAs.</title>
        <authorList>
            <consortium name="The FANTOM Consortium and the RIKEN Genome Exploration Research Group Phase I and II Team"/>
        </authorList>
    </citation>
    <scope>NUCLEOTIDE SEQUENCE</scope>
    <source>
        <strain evidence="1">C57BL/6J</strain>
        <tissue evidence="1">Epididymis</tissue>
    </source>
</reference>
<reference evidence="1" key="6">
    <citation type="submission" date="2004-03" db="EMBL/GenBank/DDBJ databases">
        <authorList>
            <person name="Arakawa T."/>
            <person name="Carninci P."/>
            <person name="Fukuda S."/>
            <person name="Hashizume W."/>
            <person name="Hayashida K."/>
            <person name="Hori F."/>
            <person name="Iida J."/>
            <person name="Imamura K."/>
            <person name="Imotani K."/>
            <person name="Itoh M."/>
            <person name="Kanagawa S."/>
            <person name="Kawai J."/>
            <person name="Kojima M."/>
            <person name="Konno H."/>
            <person name="Murata M."/>
            <person name="Nakamura M."/>
            <person name="Ninomiya N."/>
            <person name="Nishiyori H."/>
            <person name="Nomura K."/>
            <person name="Ohno M."/>
            <person name="Sakazume N."/>
            <person name="Sano H."/>
            <person name="Sasaki D."/>
            <person name="Shibata K."/>
            <person name="Shiraki T."/>
            <person name="Tagami M."/>
            <person name="Tagami Y."/>
            <person name="Waki K."/>
            <person name="Watahiki A."/>
            <person name="Muramatsu M."/>
            <person name="Hayashizaki Y."/>
        </authorList>
    </citation>
    <scope>NUCLEOTIDE SEQUENCE</scope>
    <source>
        <strain evidence="1">C57BL/6J</strain>
        <tissue evidence="1">Epididymis</tissue>
    </source>
</reference>
<gene>
    <name evidence="2" type="primary">Gm10823</name>
</gene>
<dbReference type="MGI" id="MGI:3642050">
    <property type="gene designation" value="Gm10823"/>
</dbReference>